<name>A0A9P8JCC5_AURME</name>
<evidence type="ECO:0000313" key="3">
    <source>
        <dbReference type="Proteomes" id="UP000779574"/>
    </source>
</evidence>
<evidence type="ECO:0000256" key="1">
    <source>
        <dbReference type="SAM" id="MobiDB-lite"/>
    </source>
</evidence>
<feature type="compositionally biased region" description="Basic and acidic residues" evidence="1">
    <location>
        <begin position="236"/>
        <end position="247"/>
    </location>
</feature>
<feature type="region of interest" description="Disordered" evidence="1">
    <location>
        <begin position="1"/>
        <end position="43"/>
    </location>
</feature>
<reference evidence="2" key="2">
    <citation type="submission" date="2021-08" db="EMBL/GenBank/DDBJ databases">
        <authorList>
            <person name="Gostincar C."/>
            <person name="Sun X."/>
            <person name="Song Z."/>
            <person name="Gunde-Cimerman N."/>
        </authorList>
    </citation>
    <scope>NUCLEOTIDE SEQUENCE</scope>
    <source>
        <strain evidence="2">EXF-9911</strain>
    </source>
</reference>
<organism evidence="2 3">
    <name type="scientific">Aureobasidium melanogenum</name>
    <name type="common">Aureobasidium pullulans var. melanogenum</name>
    <dbReference type="NCBI Taxonomy" id="46634"/>
    <lineage>
        <taxon>Eukaryota</taxon>
        <taxon>Fungi</taxon>
        <taxon>Dikarya</taxon>
        <taxon>Ascomycota</taxon>
        <taxon>Pezizomycotina</taxon>
        <taxon>Dothideomycetes</taxon>
        <taxon>Dothideomycetidae</taxon>
        <taxon>Dothideales</taxon>
        <taxon>Saccotheciaceae</taxon>
        <taxon>Aureobasidium</taxon>
    </lineage>
</organism>
<reference evidence="2" key="1">
    <citation type="journal article" date="2021" name="J Fungi (Basel)">
        <title>Virulence traits and population genomics of the black yeast Aureobasidium melanogenum.</title>
        <authorList>
            <person name="Cernosa A."/>
            <person name="Sun X."/>
            <person name="Gostincar C."/>
            <person name="Fang C."/>
            <person name="Gunde-Cimerman N."/>
            <person name="Song Z."/>
        </authorList>
    </citation>
    <scope>NUCLEOTIDE SEQUENCE</scope>
    <source>
        <strain evidence="2">EXF-9911</strain>
    </source>
</reference>
<sequence length="335" mass="37835">MESSLTKFQAKRGPTQQGHTEGDDLNMPPAKRSRKRRQNENGETVKNIKKEVWKYIDFTLSNLDKANFPFACAVQVDAQILNHRQVMRGRREFGLNQMERNQYRYKNMCMFCTPISKIGTNKEECSQRRSKAAIDTRPSMLDQWSSSVPLPKTIANPPYSMFDESTVPIAKPTIEDTKLALPLLPKPWTGLPVSSRPASAVTDRLKEPVVESSDPAFEGPRFLANPTIQISTPNTTDDKRSESKDTGYDSDGIPDWENQIDWSQTVGSHTFSPNREQVKTHPIVNAPHDYNWGFSQGSPQSFRLPFIKSTSVFDDAMNSLSQSVAGMNMGVRSWK</sequence>
<proteinExistence type="predicted"/>
<feature type="compositionally biased region" description="Polar residues" evidence="1">
    <location>
        <begin position="226"/>
        <end position="235"/>
    </location>
</feature>
<dbReference type="AlphaFoldDB" id="A0A9P8JCC5"/>
<comment type="caution">
    <text evidence="2">The sequence shown here is derived from an EMBL/GenBank/DDBJ whole genome shotgun (WGS) entry which is preliminary data.</text>
</comment>
<accession>A0A9P8JCC5</accession>
<feature type="non-terminal residue" evidence="2">
    <location>
        <position position="1"/>
    </location>
</feature>
<dbReference type="OrthoDB" id="10315083at2759"/>
<dbReference type="Proteomes" id="UP000779574">
    <property type="component" value="Unassembled WGS sequence"/>
</dbReference>
<protein>
    <submittedName>
        <fullName evidence="2">Uncharacterized protein</fullName>
    </submittedName>
</protein>
<gene>
    <name evidence="2" type="ORF">KCU76_g1831</name>
</gene>
<dbReference type="EMBL" id="JAHFXF010000042">
    <property type="protein sequence ID" value="KAG9698993.1"/>
    <property type="molecule type" value="Genomic_DNA"/>
</dbReference>
<evidence type="ECO:0000313" key="2">
    <source>
        <dbReference type="EMBL" id="KAG9698993.1"/>
    </source>
</evidence>
<feature type="region of interest" description="Disordered" evidence="1">
    <location>
        <begin position="211"/>
        <end position="255"/>
    </location>
</feature>